<dbReference type="Gene3D" id="3.30.300.130">
    <property type="entry name" value="Fe-S cluster assembly (FSCA)"/>
    <property type="match status" value="1"/>
</dbReference>
<dbReference type="InterPro" id="IPR027417">
    <property type="entry name" value="P-loop_NTPase"/>
</dbReference>
<comment type="caution">
    <text evidence="11">The sequence shown here is derived from an EMBL/GenBank/DDBJ whole genome shotgun (WGS) entry which is preliminary data.</text>
</comment>
<dbReference type="PROSITE" id="PS01215">
    <property type="entry name" value="MRP"/>
    <property type="match status" value="1"/>
</dbReference>
<comment type="similarity">
    <text evidence="1">In the N-terminal section; belongs to the MIP18 family.</text>
</comment>
<keyword evidence="7 9" id="KW-0411">Iron-sulfur</keyword>
<evidence type="ECO:0000256" key="5">
    <source>
        <dbReference type="ARBA" id="ARBA00022840"/>
    </source>
</evidence>
<dbReference type="InterPro" id="IPR044304">
    <property type="entry name" value="NUBPL-like"/>
</dbReference>
<dbReference type="FunFam" id="3.40.50.300:FF:000418">
    <property type="entry name" value="Iron-sulfur cluster carrier protein"/>
    <property type="match status" value="1"/>
</dbReference>
<feature type="domain" description="MIP18 family-like" evidence="10">
    <location>
        <begin position="4"/>
        <end position="66"/>
    </location>
</feature>
<evidence type="ECO:0000313" key="12">
    <source>
        <dbReference type="Proteomes" id="UP000254720"/>
    </source>
</evidence>
<evidence type="ECO:0000256" key="1">
    <source>
        <dbReference type="ARBA" id="ARBA00007352"/>
    </source>
</evidence>
<evidence type="ECO:0000256" key="6">
    <source>
        <dbReference type="ARBA" id="ARBA00023004"/>
    </source>
</evidence>
<name>A0A370GD05_9COXI</name>
<evidence type="ECO:0000256" key="4">
    <source>
        <dbReference type="ARBA" id="ARBA00022741"/>
    </source>
</evidence>
<keyword evidence="4 9" id="KW-0547">Nucleotide-binding</keyword>
<dbReference type="InterPro" id="IPR000808">
    <property type="entry name" value="Mrp-like_CS"/>
</dbReference>
<evidence type="ECO:0000256" key="9">
    <source>
        <dbReference type="HAMAP-Rule" id="MF_02040"/>
    </source>
</evidence>
<feature type="binding site" evidence="9">
    <location>
        <begin position="104"/>
        <end position="111"/>
    </location>
    <ligand>
        <name>ATP</name>
        <dbReference type="ChEBI" id="CHEBI:30616"/>
    </ligand>
</feature>
<protein>
    <recommendedName>
        <fullName evidence="9">Iron-sulfur cluster carrier protein</fullName>
    </recommendedName>
</protein>
<evidence type="ECO:0000256" key="3">
    <source>
        <dbReference type="ARBA" id="ARBA00022723"/>
    </source>
</evidence>
<comment type="similarity">
    <text evidence="8 9">Belongs to the Mrp/NBP35 ATP-binding proteins family.</text>
</comment>
<dbReference type="Pfam" id="PF01883">
    <property type="entry name" value="FeS_assembly_P"/>
    <property type="match status" value="1"/>
</dbReference>
<keyword evidence="12" id="KW-1185">Reference proteome</keyword>
<dbReference type="AlphaFoldDB" id="A0A370GD05"/>
<dbReference type="GO" id="GO:0046872">
    <property type="term" value="F:metal ion binding"/>
    <property type="evidence" value="ECO:0007669"/>
    <property type="project" value="UniProtKB-KW"/>
</dbReference>
<accession>A0A370GD05</accession>
<keyword evidence="6 9" id="KW-0408">Iron</keyword>
<dbReference type="HAMAP" id="MF_02040">
    <property type="entry name" value="Mrp_NBP35"/>
    <property type="match status" value="1"/>
</dbReference>
<comment type="similarity">
    <text evidence="2">In the C-terminal section; belongs to the Mrp/NBP35 ATP-binding proteins family.</text>
</comment>
<dbReference type="NCBIfam" id="NF008669">
    <property type="entry name" value="PRK11670.1"/>
    <property type="match status" value="1"/>
</dbReference>
<dbReference type="InterPro" id="IPR033756">
    <property type="entry name" value="YlxH/NBP35"/>
</dbReference>
<dbReference type="InterPro" id="IPR034904">
    <property type="entry name" value="FSCA_dom_sf"/>
</dbReference>
<dbReference type="PANTHER" id="PTHR42961">
    <property type="entry name" value="IRON-SULFUR PROTEIN NUBPL"/>
    <property type="match status" value="1"/>
</dbReference>
<dbReference type="EMBL" id="QQAX01000026">
    <property type="protein sequence ID" value="RDI39853.1"/>
    <property type="molecule type" value="Genomic_DNA"/>
</dbReference>
<evidence type="ECO:0000256" key="7">
    <source>
        <dbReference type="ARBA" id="ARBA00023014"/>
    </source>
</evidence>
<dbReference type="InterPro" id="IPR019591">
    <property type="entry name" value="Mrp/NBP35_ATP-bd"/>
</dbReference>
<keyword evidence="5 9" id="KW-0067">ATP-binding</keyword>
<dbReference type="GO" id="GO:0005524">
    <property type="term" value="F:ATP binding"/>
    <property type="evidence" value="ECO:0007669"/>
    <property type="project" value="UniProtKB-UniRule"/>
</dbReference>
<dbReference type="GO" id="GO:0051539">
    <property type="term" value="F:4 iron, 4 sulfur cluster binding"/>
    <property type="evidence" value="ECO:0007669"/>
    <property type="project" value="TreeGrafter"/>
</dbReference>
<dbReference type="Gene3D" id="3.40.50.300">
    <property type="entry name" value="P-loop containing nucleotide triphosphate hydrolases"/>
    <property type="match status" value="1"/>
</dbReference>
<gene>
    <name evidence="11" type="ORF">C8D86_12625</name>
</gene>
<keyword evidence="3 9" id="KW-0479">Metal-binding</keyword>
<dbReference type="GO" id="GO:0016226">
    <property type="term" value="P:iron-sulfur cluster assembly"/>
    <property type="evidence" value="ECO:0007669"/>
    <property type="project" value="InterPro"/>
</dbReference>
<dbReference type="Proteomes" id="UP000254720">
    <property type="component" value="Unassembled WGS sequence"/>
</dbReference>
<evidence type="ECO:0000313" key="11">
    <source>
        <dbReference type="EMBL" id="RDI39853.1"/>
    </source>
</evidence>
<evidence type="ECO:0000256" key="8">
    <source>
        <dbReference type="ARBA" id="ARBA00024036"/>
    </source>
</evidence>
<organism evidence="11 12">
    <name type="scientific">Aquicella lusitana</name>
    <dbReference type="NCBI Taxonomy" id="254246"/>
    <lineage>
        <taxon>Bacteria</taxon>
        <taxon>Pseudomonadati</taxon>
        <taxon>Pseudomonadota</taxon>
        <taxon>Gammaproteobacteria</taxon>
        <taxon>Legionellales</taxon>
        <taxon>Coxiellaceae</taxon>
        <taxon>Aquicella</taxon>
    </lineage>
</organism>
<reference evidence="11 12" key="1">
    <citation type="submission" date="2018-07" db="EMBL/GenBank/DDBJ databases">
        <title>Genomic Encyclopedia of Type Strains, Phase IV (KMG-IV): sequencing the most valuable type-strain genomes for metagenomic binning, comparative biology and taxonomic classification.</title>
        <authorList>
            <person name="Goeker M."/>
        </authorList>
    </citation>
    <scope>NUCLEOTIDE SEQUENCE [LARGE SCALE GENOMIC DNA]</scope>
    <source>
        <strain evidence="11 12">DSM 16500</strain>
    </source>
</reference>
<dbReference type="CDD" id="cd02037">
    <property type="entry name" value="Mrp_NBP35"/>
    <property type="match status" value="1"/>
</dbReference>
<evidence type="ECO:0000256" key="2">
    <source>
        <dbReference type="ARBA" id="ARBA00008205"/>
    </source>
</evidence>
<keyword evidence="9" id="KW-0378">Hydrolase</keyword>
<comment type="function">
    <text evidence="9">Binds and transfers iron-sulfur (Fe-S) clusters to target apoproteins. Can hydrolyze ATP.</text>
</comment>
<dbReference type="RefSeq" id="WP_197737824.1">
    <property type="nucleotide sequence ID" value="NZ_LR699114.1"/>
</dbReference>
<dbReference type="GO" id="GO:0140663">
    <property type="term" value="F:ATP-dependent FeS chaperone activity"/>
    <property type="evidence" value="ECO:0007669"/>
    <property type="project" value="InterPro"/>
</dbReference>
<dbReference type="SUPFAM" id="SSF52540">
    <property type="entry name" value="P-loop containing nucleoside triphosphate hydrolases"/>
    <property type="match status" value="1"/>
</dbReference>
<dbReference type="GO" id="GO:0016887">
    <property type="term" value="F:ATP hydrolysis activity"/>
    <property type="evidence" value="ECO:0007669"/>
    <property type="project" value="UniProtKB-UniRule"/>
</dbReference>
<dbReference type="PANTHER" id="PTHR42961:SF2">
    <property type="entry name" value="IRON-SULFUR PROTEIN NUBPL"/>
    <property type="match status" value="1"/>
</dbReference>
<sequence>MLQKEIEARLARYQDPYLGKDLVSAKAIKRITVNGGGVEIEISLGYPFEGRKARMIAEIETLLAPLVEGKTLAVRLSSQIDAHNGRQGVSGLANVKNIIAVGSGKGGVGKSTIAVNLALALAHEGARVGILDADIYGPSQPAMLGSSGERPVLKEKSLLPIIRYGLQSMSIGYLIDEDAPMVWRGPMIGKAMQQLLHDTAWDALDYLIVDLPPGTGDIQLTLCQKMPVSGAVIVTTPQDLALLDVRRACEMFNKLNVPIIGVIENMSHYHCPHCGHDEPVFGQGGGAKLAEQYQLALLGSIPLDIRLREMTDSGNPPVTQEPEGQHTGTFCEIARKVAAILALQARDYSARFPKVVVQHTSPGQVKTEE</sequence>
<dbReference type="SUPFAM" id="SSF117916">
    <property type="entry name" value="Fe-S cluster assembly (FSCA) domain-like"/>
    <property type="match status" value="1"/>
</dbReference>
<dbReference type="Pfam" id="PF10609">
    <property type="entry name" value="ParA"/>
    <property type="match status" value="1"/>
</dbReference>
<dbReference type="InterPro" id="IPR002744">
    <property type="entry name" value="MIP18-like"/>
</dbReference>
<comment type="subunit">
    <text evidence="9">Homodimer.</text>
</comment>
<evidence type="ECO:0000259" key="10">
    <source>
        <dbReference type="Pfam" id="PF01883"/>
    </source>
</evidence>
<proteinExistence type="inferred from homology"/>
<dbReference type="GO" id="GO:0005829">
    <property type="term" value="C:cytosol"/>
    <property type="evidence" value="ECO:0007669"/>
    <property type="project" value="TreeGrafter"/>
</dbReference>